<name>F2KTB1_ARCVS</name>
<dbReference type="eggNOG" id="arCOG10390">
    <property type="taxonomic scope" value="Archaea"/>
</dbReference>
<accession>F2KTB1</accession>
<proteinExistence type="predicted"/>
<dbReference type="Proteomes" id="UP000008136">
    <property type="component" value="Chromosome"/>
</dbReference>
<dbReference type="SUPFAM" id="SSF140726">
    <property type="entry name" value="AF0941-like"/>
    <property type="match status" value="1"/>
</dbReference>
<dbReference type="GeneID" id="10394249"/>
<dbReference type="InterPro" id="IPR036564">
    <property type="entry name" value="AF0941-like_sf"/>
</dbReference>
<evidence type="ECO:0000313" key="1">
    <source>
        <dbReference type="EMBL" id="AEA47141.1"/>
    </source>
</evidence>
<dbReference type="RefSeq" id="WP_013683805.1">
    <property type="nucleotide sequence ID" value="NC_015320.1"/>
</dbReference>
<reference evidence="1 2" key="1">
    <citation type="submission" date="2011-03" db="EMBL/GenBank/DDBJ databases">
        <title>The complete genome of Archaeoglobus veneficus SNP6.</title>
        <authorList>
            <consortium name="US DOE Joint Genome Institute (JGI-PGF)"/>
            <person name="Lucas S."/>
            <person name="Copeland A."/>
            <person name="Lapidus A."/>
            <person name="Bruce D."/>
            <person name="Goodwin L."/>
            <person name="Pitluck S."/>
            <person name="Kyrpides N."/>
            <person name="Mavromatis K."/>
            <person name="Pagani I."/>
            <person name="Ivanova N."/>
            <person name="Mikhailova N."/>
            <person name="Lu M."/>
            <person name="Detter J.C."/>
            <person name="Tapia R."/>
            <person name="Han C."/>
            <person name="Land M."/>
            <person name="Hauser L."/>
            <person name="Markowitz V."/>
            <person name="Cheng J.-F."/>
            <person name="Hugenholtz P."/>
            <person name="Woyke T."/>
            <person name="Wu D."/>
            <person name="Spring S."/>
            <person name="Brambilla E."/>
            <person name="Klenk H.-P."/>
            <person name="Eisen J.A."/>
        </authorList>
    </citation>
    <scope>NUCLEOTIDE SEQUENCE [LARGE SCALE GENOMIC DNA]</scope>
    <source>
        <strain evidence="2">SNP6</strain>
    </source>
</reference>
<dbReference type="KEGG" id="ave:Arcve_1133"/>
<gene>
    <name evidence="1" type="ordered locus">Arcve_1133</name>
</gene>
<dbReference type="Gene3D" id="1.10.3200.10">
    <property type="entry name" value="AF0941-like"/>
    <property type="match status" value="1"/>
</dbReference>
<evidence type="ECO:0000313" key="2">
    <source>
        <dbReference type="Proteomes" id="UP000008136"/>
    </source>
</evidence>
<keyword evidence="2" id="KW-1185">Reference proteome</keyword>
<organism evidence="1 2">
    <name type="scientific">Archaeoglobus veneficus (strain DSM 11195 / SNP6)</name>
    <dbReference type="NCBI Taxonomy" id="693661"/>
    <lineage>
        <taxon>Archaea</taxon>
        <taxon>Methanobacteriati</taxon>
        <taxon>Methanobacteriota</taxon>
        <taxon>Archaeoglobi</taxon>
        <taxon>Archaeoglobales</taxon>
        <taxon>Archaeoglobaceae</taxon>
        <taxon>Archaeoglobus</taxon>
    </lineage>
</organism>
<dbReference type="AlphaFoldDB" id="F2KTB1"/>
<dbReference type="Pfam" id="PF14591">
    <property type="entry name" value="AF0941-like"/>
    <property type="match status" value="1"/>
</dbReference>
<protein>
    <submittedName>
        <fullName evidence="1">Uncharacterized protein</fullName>
    </submittedName>
</protein>
<sequence>MALSYRNTYLEKVGELMKYCMELAKTVDEAMDDIKRVSKDLRDPERVAEIFRMDSEYIVHVFMAGGMTEEEAEDCLKKLKVYALSQLQEHYNLVIQLLKDTEKKVSEAIEKTIEEIQFELPESTKDEIKYSIERAREDIEIIAKEMQGSGV</sequence>
<dbReference type="HOGENOM" id="CLU_1954540_0_0_2"/>
<dbReference type="OrthoDB" id="384179at2157"/>
<dbReference type="EMBL" id="CP002588">
    <property type="protein sequence ID" value="AEA47141.1"/>
    <property type="molecule type" value="Genomic_DNA"/>
</dbReference>
<dbReference type="InterPro" id="IPR013502">
    <property type="entry name" value="Uncharacterised_AF0941"/>
</dbReference>